<protein>
    <recommendedName>
        <fullName evidence="4">DUF2946 domain-containing protein</fullName>
    </recommendedName>
</protein>
<sequence>MPCIKRRLLIWWSALAILVAALSMPLATTMVTDGSDDAAPSVITMALCGAQGQLISYTITLASDDEAPVSPSRSAYCLSCLLPSMAEAILNTQPLLQGTQPIARSKPQAIPSFVALPTPHDQWLPHRPLAPPILSEDHNIGV</sequence>
<dbReference type="AlphaFoldDB" id="A0A2X1UVS7"/>
<dbReference type="Proteomes" id="UP000250242">
    <property type="component" value="Unassembled WGS sequence"/>
</dbReference>
<dbReference type="EMBL" id="UATH01000001">
    <property type="protein sequence ID" value="SPY07783.1"/>
    <property type="molecule type" value="Genomic_DNA"/>
</dbReference>
<feature type="signal peptide" evidence="1">
    <location>
        <begin position="1"/>
        <end position="29"/>
    </location>
</feature>
<evidence type="ECO:0000313" key="2">
    <source>
        <dbReference type="EMBL" id="SPY07783.1"/>
    </source>
</evidence>
<evidence type="ECO:0008006" key="4">
    <source>
        <dbReference type="Google" id="ProtNLM"/>
    </source>
</evidence>
<proteinExistence type="predicted"/>
<keyword evidence="1" id="KW-0732">Signal</keyword>
<reference evidence="2 3" key="1">
    <citation type="submission" date="2018-06" db="EMBL/GenBank/DDBJ databases">
        <authorList>
            <consortium name="Pathogen Informatics"/>
            <person name="Doyle S."/>
        </authorList>
    </citation>
    <scope>NUCLEOTIDE SEQUENCE [LARGE SCALE GENOMIC DNA]</scope>
    <source>
        <strain evidence="2 3">NCTC11009</strain>
    </source>
</reference>
<evidence type="ECO:0000313" key="3">
    <source>
        <dbReference type="Proteomes" id="UP000250242"/>
    </source>
</evidence>
<evidence type="ECO:0000256" key="1">
    <source>
        <dbReference type="SAM" id="SignalP"/>
    </source>
</evidence>
<accession>A0A2X1UVS7</accession>
<name>A0A2X1UVS7_9BURK</name>
<gene>
    <name evidence="2" type="ORF">NCTC11009_00996</name>
</gene>
<organism evidence="2 3">
    <name type="scientific">Oligella urethralis</name>
    <dbReference type="NCBI Taxonomy" id="90245"/>
    <lineage>
        <taxon>Bacteria</taxon>
        <taxon>Pseudomonadati</taxon>
        <taxon>Pseudomonadota</taxon>
        <taxon>Betaproteobacteria</taxon>
        <taxon>Burkholderiales</taxon>
        <taxon>Alcaligenaceae</taxon>
        <taxon>Oligella</taxon>
    </lineage>
</organism>
<feature type="chain" id="PRO_5015958984" description="DUF2946 domain-containing protein" evidence="1">
    <location>
        <begin position="30"/>
        <end position="142"/>
    </location>
</feature>